<evidence type="ECO:0000256" key="1">
    <source>
        <dbReference type="ARBA" id="ARBA00023015"/>
    </source>
</evidence>
<name>A0A5B2VJ19_9BACT</name>
<comment type="caution">
    <text evidence="4">The sequence shown here is derived from an EMBL/GenBank/DDBJ whole genome shotgun (WGS) entry which is preliminary data.</text>
</comment>
<sequence length="328" mass="37013">MKEIALLIYEDTVLSSIAGTLDLLSGANRILQEIGQPPAFKVSLVSEKPINTALHIPGQFFHYRTLSEVAYTDLVIAPAFYGSADAALEKDRAMPAWINAMHRRGAEIASLCLGSYFLAEAGLLSGGVCTTHWTAAEDMRRRYPDITVLPDLVITDQNGIYTSGGAFSSLNLMLYLIEKFCGREVGVMASKMFSIDMDRVNQAHFAMFMGQQQHEDEEIRKAQTYIEEHYHLQITIEEIAERSNMSKRNFIRRFKHATSSTPLEYLQRVKIESAKKALEKSAQNISDLMANVGYNDIKAFRKIFKRITGLTPQDYRKKYCRALNMSSN</sequence>
<reference evidence="4 5" key="1">
    <citation type="submission" date="2019-09" db="EMBL/GenBank/DDBJ databases">
        <title>Chitinophaga ginsengihumi sp. nov., isolated from soil of ginseng rhizosphere.</title>
        <authorList>
            <person name="Lee J."/>
        </authorList>
    </citation>
    <scope>NUCLEOTIDE SEQUENCE [LARGE SCALE GENOMIC DNA]</scope>
    <source>
        <strain evidence="4 5">BN140078</strain>
    </source>
</reference>
<dbReference type="SUPFAM" id="SSF46689">
    <property type="entry name" value="Homeodomain-like"/>
    <property type="match status" value="2"/>
</dbReference>
<accession>A0A5B2VJ19</accession>
<dbReference type="CDD" id="cd03138">
    <property type="entry name" value="GATase1_AraC_2"/>
    <property type="match status" value="1"/>
</dbReference>
<reference evidence="4 5" key="2">
    <citation type="submission" date="2019-09" db="EMBL/GenBank/DDBJ databases">
        <authorList>
            <person name="Jin C."/>
        </authorList>
    </citation>
    <scope>NUCLEOTIDE SEQUENCE [LARGE SCALE GENOMIC DNA]</scope>
    <source>
        <strain evidence="4 5">BN140078</strain>
    </source>
</reference>
<evidence type="ECO:0000259" key="3">
    <source>
        <dbReference type="PROSITE" id="PS01124"/>
    </source>
</evidence>
<gene>
    <name evidence="4" type="ORF">F0L74_22070</name>
</gene>
<dbReference type="InterPro" id="IPR029062">
    <property type="entry name" value="Class_I_gatase-like"/>
</dbReference>
<dbReference type="Proteomes" id="UP000324611">
    <property type="component" value="Unassembled WGS sequence"/>
</dbReference>
<dbReference type="PANTHER" id="PTHR43130:SF3">
    <property type="entry name" value="HTH-TYPE TRANSCRIPTIONAL REGULATOR RV1931C"/>
    <property type="match status" value="1"/>
</dbReference>
<keyword evidence="5" id="KW-1185">Reference proteome</keyword>
<dbReference type="Pfam" id="PF01965">
    <property type="entry name" value="DJ-1_PfpI"/>
    <property type="match status" value="1"/>
</dbReference>
<dbReference type="SMART" id="SM00342">
    <property type="entry name" value="HTH_ARAC"/>
    <property type="match status" value="1"/>
</dbReference>
<feature type="domain" description="HTH araC/xylS-type" evidence="3">
    <location>
        <begin position="220"/>
        <end position="318"/>
    </location>
</feature>
<dbReference type="GO" id="GO:0003700">
    <property type="term" value="F:DNA-binding transcription factor activity"/>
    <property type="evidence" value="ECO:0007669"/>
    <property type="project" value="InterPro"/>
</dbReference>
<keyword evidence="1" id="KW-0805">Transcription regulation</keyword>
<protein>
    <submittedName>
        <fullName evidence="4">Helix-turn-helix domain-containing protein</fullName>
    </submittedName>
</protein>
<dbReference type="InterPro" id="IPR052158">
    <property type="entry name" value="INH-QAR"/>
</dbReference>
<evidence type="ECO:0000313" key="5">
    <source>
        <dbReference type="Proteomes" id="UP000324611"/>
    </source>
</evidence>
<dbReference type="PROSITE" id="PS01124">
    <property type="entry name" value="HTH_ARAC_FAMILY_2"/>
    <property type="match status" value="1"/>
</dbReference>
<dbReference type="Gene3D" id="1.10.10.60">
    <property type="entry name" value="Homeodomain-like"/>
    <property type="match status" value="2"/>
</dbReference>
<dbReference type="InterPro" id="IPR009057">
    <property type="entry name" value="Homeodomain-like_sf"/>
</dbReference>
<dbReference type="GO" id="GO:0043565">
    <property type="term" value="F:sequence-specific DNA binding"/>
    <property type="evidence" value="ECO:0007669"/>
    <property type="project" value="InterPro"/>
</dbReference>
<evidence type="ECO:0000313" key="4">
    <source>
        <dbReference type="EMBL" id="KAA2238904.1"/>
    </source>
</evidence>
<dbReference type="SUPFAM" id="SSF52317">
    <property type="entry name" value="Class I glutamine amidotransferase-like"/>
    <property type="match status" value="1"/>
</dbReference>
<dbReference type="AlphaFoldDB" id="A0A5B2VJ19"/>
<keyword evidence="2" id="KW-0804">Transcription</keyword>
<evidence type="ECO:0000256" key="2">
    <source>
        <dbReference type="ARBA" id="ARBA00023163"/>
    </source>
</evidence>
<proteinExistence type="predicted"/>
<dbReference type="Pfam" id="PF12833">
    <property type="entry name" value="HTH_18"/>
    <property type="match status" value="1"/>
</dbReference>
<dbReference type="RefSeq" id="WP_149840083.1">
    <property type="nucleotide sequence ID" value="NZ_VUOC01000004.1"/>
</dbReference>
<dbReference type="InterPro" id="IPR002818">
    <property type="entry name" value="DJ-1/PfpI"/>
</dbReference>
<dbReference type="PANTHER" id="PTHR43130">
    <property type="entry name" value="ARAC-FAMILY TRANSCRIPTIONAL REGULATOR"/>
    <property type="match status" value="1"/>
</dbReference>
<dbReference type="Gene3D" id="3.40.50.880">
    <property type="match status" value="1"/>
</dbReference>
<dbReference type="InterPro" id="IPR018060">
    <property type="entry name" value="HTH_AraC"/>
</dbReference>
<organism evidence="4 5">
    <name type="scientific">Chitinophaga agrisoli</name>
    <dbReference type="NCBI Taxonomy" id="2607653"/>
    <lineage>
        <taxon>Bacteria</taxon>
        <taxon>Pseudomonadati</taxon>
        <taxon>Bacteroidota</taxon>
        <taxon>Chitinophagia</taxon>
        <taxon>Chitinophagales</taxon>
        <taxon>Chitinophagaceae</taxon>
        <taxon>Chitinophaga</taxon>
    </lineage>
</organism>
<dbReference type="EMBL" id="VUOC01000004">
    <property type="protein sequence ID" value="KAA2238904.1"/>
    <property type="molecule type" value="Genomic_DNA"/>
</dbReference>